<name>A0A066RR17_9GAMM</name>
<accession>A0A066RR17</accession>
<reference evidence="2 3" key="1">
    <citation type="submission" date="2014-04" db="EMBL/GenBank/DDBJ databases">
        <title>Draft genome sequence of Photobacterium halotolerans S2753: a solonamide, ngercheumicin and holomycin producer.</title>
        <authorList>
            <person name="Machado H.R."/>
            <person name="Gram L."/>
        </authorList>
    </citation>
    <scope>NUCLEOTIDE SEQUENCE [LARGE SCALE GENOMIC DNA]</scope>
    <source>
        <strain evidence="2 3">S2753</strain>
    </source>
</reference>
<dbReference type="Gene3D" id="2.40.160.20">
    <property type="match status" value="1"/>
</dbReference>
<feature type="chain" id="PRO_5001625958" description="Outer membrane protein beta-barrel domain-containing protein" evidence="1">
    <location>
        <begin position="26"/>
        <end position="208"/>
    </location>
</feature>
<proteinExistence type="predicted"/>
<dbReference type="SUPFAM" id="SSF56925">
    <property type="entry name" value="OMPA-like"/>
    <property type="match status" value="1"/>
</dbReference>
<feature type="signal peptide" evidence="1">
    <location>
        <begin position="1"/>
        <end position="25"/>
    </location>
</feature>
<organism evidence="2 3">
    <name type="scientific">Photobacterium galatheae</name>
    <dbReference type="NCBI Taxonomy" id="1654360"/>
    <lineage>
        <taxon>Bacteria</taxon>
        <taxon>Pseudomonadati</taxon>
        <taxon>Pseudomonadota</taxon>
        <taxon>Gammaproteobacteria</taxon>
        <taxon>Vibrionales</taxon>
        <taxon>Vibrionaceae</taxon>
        <taxon>Photobacterium</taxon>
    </lineage>
</organism>
<gene>
    <name evidence="2" type="ORF">EA58_11085</name>
</gene>
<dbReference type="RefSeq" id="WP_051642014.1">
    <property type="nucleotide sequence ID" value="NZ_JAGSGC010000006.1"/>
</dbReference>
<dbReference type="AlphaFoldDB" id="A0A066RR17"/>
<sequence>MYLYNKYLPPLVFIFSQLILPAARANTHQPIYITPYWGYAFPDHINADGGIEISPEKSDLIGITIEGDYGKQDNFNGRIGFTTQHLKTNTDGFSSDDSFTFFHFQASSHYYITSKLTSFIGLSLGGTLVDASWSKQDVLFSGGGFFGSDFFIDKNIRIRLEARWLASNVDGKTNTRCETDSGTQDCEINIDNDWLSFYQTNLGISFVF</sequence>
<evidence type="ECO:0008006" key="4">
    <source>
        <dbReference type="Google" id="ProtNLM"/>
    </source>
</evidence>
<dbReference type="OrthoDB" id="6308600at2"/>
<evidence type="ECO:0000313" key="3">
    <source>
        <dbReference type="Proteomes" id="UP000027192"/>
    </source>
</evidence>
<keyword evidence="3" id="KW-1185">Reference proteome</keyword>
<dbReference type="Proteomes" id="UP000027192">
    <property type="component" value="Unassembled WGS sequence"/>
</dbReference>
<evidence type="ECO:0000256" key="1">
    <source>
        <dbReference type="SAM" id="SignalP"/>
    </source>
</evidence>
<dbReference type="InterPro" id="IPR011250">
    <property type="entry name" value="OMP/PagP_B-barrel"/>
</dbReference>
<comment type="caution">
    <text evidence="2">The sequence shown here is derived from an EMBL/GenBank/DDBJ whole genome shotgun (WGS) entry which is preliminary data.</text>
</comment>
<dbReference type="EMBL" id="JMIB01000021">
    <property type="protein sequence ID" value="KDM91561.1"/>
    <property type="molecule type" value="Genomic_DNA"/>
</dbReference>
<evidence type="ECO:0000313" key="2">
    <source>
        <dbReference type="EMBL" id="KDM91561.1"/>
    </source>
</evidence>
<protein>
    <recommendedName>
        <fullName evidence="4">Outer membrane protein beta-barrel domain-containing protein</fullName>
    </recommendedName>
</protein>
<keyword evidence="1" id="KW-0732">Signal</keyword>